<sequence length="99" mass="11161">MHLRLVLLGSLSPRRQRMGKVDTPKDITNIPYDSGCTHRSRLFSVLPPSHGQIRDILGLRHCSTHVVPMPEIGRNGRPMTAVDIQINSVDLCFPTFEMK</sequence>
<dbReference type="EMBL" id="CARXXK010000001">
    <property type="protein sequence ID" value="CAI6351123.1"/>
    <property type="molecule type" value="Genomic_DNA"/>
</dbReference>
<comment type="caution">
    <text evidence="1">The sequence shown here is derived from an EMBL/GenBank/DDBJ whole genome shotgun (WGS) entry which is preliminary data.</text>
</comment>
<dbReference type="AlphaFoldDB" id="A0AAV0W5N8"/>
<protein>
    <submittedName>
        <fullName evidence="1">Uncharacterized protein</fullName>
    </submittedName>
</protein>
<gene>
    <name evidence="1" type="ORF">MEUPH1_LOCUS7502</name>
</gene>
<keyword evidence="2" id="KW-1185">Reference proteome</keyword>
<evidence type="ECO:0000313" key="2">
    <source>
        <dbReference type="Proteomes" id="UP001160148"/>
    </source>
</evidence>
<name>A0AAV0W5N8_9HEMI</name>
<organism evidence="1 2">
    <name type="scientific">Macrosiphum euphorbiae</name>
    <name type="common">potato aphid</name>
    <dbReference type="NCBI Taxonomy" id="13131"/>
    <lineage>
        <taxon>Eukaryota</taxon>
        <taxon>Metazoa</taxon>
        <taxon>Ecdysozoa</taxon>
        <taxon>Arthropoda</taxon>
        <taxon>Hexapoda</taxon>
        <taxon>Insecta</taxon>
        <taxon>Pterygota</taxon>
        <taxon>Neoptera</taxon>
        <taxon>Paraneoptera</taxon>
        <taxon>Hemiptera</taxon>
        <taxon>Sternorrhyncha</taxon>
        <taxon>Aphidomorpha</taxon>
        <taxon>Aphidoidea</taxon>
        <taxon>Aphididae</taxon>
        <taxon>Macrosiphini</taxon>
        <taxon>Macrosiphum</taxon>
    </lineage>
</organism>
<reference evidence="1 2" key="1">
    <citation type="submission" date="2023-01" db="EMBL/GenBank/DDBJ databases">
        <authorList>
            <person name="Whitehead M."/>
        </authorList>
    </citation>
    <scope>NUCLEOTIDE SEQUENCE [LARGE SCALE GENOMIC DNA]</scope>
</reference>
<evidence type="ECO:0000313" key="1">
    <source>
        <dbReference type="EMBL" id="CAI6351123.1"/>
    </source>
</evidence>
<proteinExistence type="predicted"/>
<dbReference type="Proteomes" id="UP001160148">
    <property type="component" value="Unassembled WGS sequence"/>
</dbReference>
<accession>A0AAV0W5N8</accession>